<dbReference type="PROSITE" id="PS00201">
    <property type="entry name" value="FLAVODOXIN"/>
    <property type="match status" value="1"/>
</dbReference>
<name>A0A1C6HFS1_9FIRM</name>
<feature type="chain" id="PRO_5038991525" evidence="2">
    <location>
        <begin position="20"/>
        <end position="211"/>
    </location>
</feature>
<gene>
    <name evidence="4" type="ORF">SAMEA3545359_00813</name>
</gene>
<dbReference type="GO" id="GO:0009055">
    <property type="term" value="F:electron transfer activity"/>
    <property type="evidence" value="ECO:0007669"/>
    <property type="project" value="InterPro"/>
</dbReference>
<feature type="region of interest" description="Disordered" evidence="1">
    <location>
        <begin position="27"/>
        <end position="49"/>
    </location>
</feature>
<dbReference type="InterPro" id="IPR001226">
    <property type="entry name" value="Flavodoxin_CS"/>
</dbReference>
<evidence type="ECO:0000256" key="2">
    <source>
        <dbReference type="SAM" id="SignalP"/>
    </source>
</evidence>
<reference evidence="4" key="1">
    <citation type="submission" date="2015-09" db="EMBL/GenBank/DDBJ databases">
        <authorList>
            <consortium name="Pathogen Informatics"/>
        </authorList>
    </citation>
    <scope>NUCLEOTIDE SEQUENCE</scope>
    <source>
        <strain evidence="4">2789STDY5834896</strain>
    </source>
</reference>
<protein>
    <submittedName>
        <fullName evidence="4">Flavodoxin</fullName>
    </submittedName>
</protein>
<accession>A0A1C6HFS1</accession>
<dbReference type="EMBL" id="FMHG01000001">
    <property type="protein sequence ID" value="SCJ55953.1"/>
    <property type="molecule type" value="Genomic_DNA"/>
</dbReference>
<dbReference type="AlphaFoldDB" id="A0A1C6HFS1"/>
<feature type="domain" description="Flavodoxin-like" evidence="3">
    <location>
        <begin position="55"/>
        <end position="211"/>
    </location>
</feature>
<keyword evidence="2" id="KW-0732">Signal</keyword>
<dbReference type="SUPFAM" id="SSF52218">
    <property type="entry name" value="Flavoproteins"/>
    <property type="match status" value="1"/>
</dbReference>
<organism evidence="4">
    <name type="scientific">uncultured Anaerotruncus sp</name>
    <dbReference type="NCBI Taxonomy" id="905011"/>
    <lineage>
        <taxon>Bacteria</taxon>
        <taxon>Bacillati</taxon>
        <taxon>Bacillota</taxon>
        <taxon>Clostridia</taxon>
        <taxon>Eubacteriales</taxon>
        <taxon>Oscillospiraceae</taxon>
        <taxon>Anaerotruncus</taxon>
        <taxon>environmental samples</taxon>
    </lineage>
</organism>
<dbReference type="GO" id="GO:0010181">
    <property type="term" value="F:FMN binding"/>
    <property type="evidence" value="ECO:0007669"/>
    <property type="project" value="InterPro"/>
</dbReference>
<evidence type="ECO:0000259" key="3">
    <source>
        <dbReference type="PROSITE" id="PS50902"/>
    </source>
</evidence>
<dbReference type="Gene3D" id="3.40.50.360">
    <property type="match status" value="1"/>
</dbReference>
<dbReference type="PANTHER" id="PTHR39201">
    <property type="entry name" value="EXPORTED PROTEIN-RELATED"/>
    <property type="match status" value="1"/>
</dbReference>
<dbReference type="Pfam" id="PF12682">
    <property type="entry name" value="Flavodoxin_4"/>
    <property type="match status" value="1"/>
</dbReference>
<dbReference type="GO" id="GO:0016651">
    <property type="term" value="F:oxidoreductase activity, acting on NAD(P)H"/>
    <property type="evidence" value="ECO:0007669"/>
    <property type="project" value="UniProtKB-ARBA"/>
</dbReference>
<dbReference type="PROSITE" id="PS50902">
    <property type="entry name" value="FLAVODOXIN_LIKE"/>
    <property type="match status" value="1"/>
</dbReference>
<evidence type="ECO:0000313" key="4">
    <source>
        <dbReference type="EMBL" id="SCJ55953.1"/>
    </source>
</evidence>
<proteinExistence type="predicted"/>
<sequence length="211" mass="22109">MVKRVLAALLGLAALLALSGCGQQESRERAASHAPEAEVSQPAKQPVDPAAGKKSLVVYFSQSGNTEAVARAIGEQTGAELWALRPQKPYTDDYDALLEIASSEQQSGARPAIATPLPDLGSYDVIYVGYPIWWGDMPMILYTFFEGGDFSGKTVVPFCTSGGSGLSGTVETIEQLAAGADVKQGLHVGSAAAADATGAVNSWLSELDLYR</sequence>
<feature type="signal peptide" evidence="2">
    <location>
        <begin position="1"/>
        <end position="19"/>
    </location>
</feature>
<dbReference type="InterPro" id="IPR008254">
    <property type="entry name" value="Flavodoxin/NO_synth"/>
</dbReference>
<dbReference type="PANTHER" id="PTHR39201:SF1">
    <property type="entry name" value="FLAVODOXIN-LIKE DOMAIN-CONTAINING PROTEIN"/>
    <property type="match status" value="1"/>
</dbReference>
<dbReference type="PROSITE" id="PS51257">
    <property type="entry name" value="PROKAR_LIPOPROTEIN"/>
    <property type="match status" value="1"/>
</dbReference>
<dbReference type="InterPro" id="IPR029039">
    <property type="entry name" value="Flavoprotein-like_sf"/>
</dbReference>
<evidence type="ECO:0000256" key="1">
    <source>
        <dbReference type="SAM" id="MobiDB-lite"/>
    </source>
</evidence>